<dbReference type="GO" id="GO:0006979">
    <property type="term" value="P:response to oxidative stress"/>
    <property type="evidence" value="ECO:0007669"/>
    <property type="project" value="InterPro"/>
</dbReference>
<keyword evidence="7" id="KW-1185">Reference proteome</keyword>
<organism evidence="6 7">
    <name type="scientific">Psophocarpus tetragonolobus</name>
    <name type="common">Winged bean</name>
    <name type="synonym">Dolichos tetragonolobus</name>
    <dbReference type="NCBI Taxonomy" id="3891"/>
    <lineage>
        <taxon>Eukaryota</taxon>
        <taxon>Viridiplantae</taxon>
        <taxon>Streptophyta</taxon>
        <taxon>Embryophyta</taxon>
        <taxon>Tracheophyta</taxon>
        <taxon>Spermatophyta</taxon>
        <taxon>Magnoliopsida</taxon>
        <taxon>eudicotyledons</taxon>
        <taxon>Gunneridae</taxon>
        <taxon>Pentapetalae</taxon>
        <taxon>rosids</taxon>
        <taxon>fabids</taxon>
        <taxon>Fabales</taxon>
        <taxon>Fabaceae</taxon>
        <taxon>Papilionoideae</taxon>
        <taxon>50 kb inversion clade</taxon>
        <taxon>NPAAA clade</taxon>
        <taxon>indigoferoid/millettioid clade</taxon>
        <taxon>Phaseoleae</taxon>
        <taxon>Psophocarpus</taxon>
    </lineage>
</organism>
<dbReference type="InterPro" id="IPR019791">
    <property type="entry name" value="Haem_peroxidase_animal"/>
</dbReference>
<dbReference type="GO" id="GO:0020037">
    <property type="term" value="F:heme binding"/>
    <property type="evidence" value="ECO:0007669"/>
    <property type="project" value="InterPro"/>
</dbReference>
<keyword evidence="5" id="KW-0408">Iron</keyword>
<dbReference type="InterPro" id="IPR050783">
    <property type="entry name" value="Oxylipin_biosynth_metab"/>
</dbReference>
<dbReference type="InterPro" id="IPR037120">
    <property type="entry name" value="Haem_peroxidase_sf_animal"/>
</dbReference>
<name>A0AAN9SD14_PSOTE</name>
<sequence length="78" mass="9132">MASRRLEADRFFTSNYNEETYTKTGLAWVNSTETLKDVLDRHYSGLTAKWMNYESAFSVWDSAPQPHNPMPLYLRIPN</sequence>
<gene>
    <name evidence="6" type="ORF">VNO78_20256</name>
</gene>
<evidence type="ECO:0000313" key="6">
    <source>
        <dbReference type="EMBL" id="KAK7391833.1"/>
    </source>
</evidence>
<keyword evidence="3" id="KW-0223">Dioxygenase</keyword>
<keyword evidence="2" id="KW-0611">Plant defense</keyword>
<dbReference type="Pfam" id="PF03098">
    <property type="entry name" value="An_peroxidase"/>
    <property type="match status" value="1"/>
</dbReference>
<dbReference type="PANTHER" id="PTHR11903:SF11">
    <property type="entry name" value="ALPHA-DIOXYGENASE 1"/>
    <property type="match status" value="1"/>
</dbReference>
<proteinExistence type="predicted"/>
<dbReference type="PROSITE" id="PS50292">
    <property type="entry name" value="PEROXIDASE_3"/>
    <property type="match status" value="1"/>
</dbReference>
<dbReference type="AlphaFoldDB" id="A0AAN9SD14"/>
<evidence type="ECO:0000256" key="5">
    <source>
        <dbReference type="ARBA" id="ARBA00023004"/>
    </source>
</evidence>
<evidence type="ECO:0000256" key="2">
    <source>
        <dbReference type="ARBA" id="ARBA00022821"/>
    </source>
</evidence>
<dbReference type="GO" id="GO:0046872">
    <property type="term" value="F:metal ion binding"/>
    <property type="evidence" value="ECO:0007669"/>
    <property type="project" value="UniProtKB-KW"/>
</dbReference>
<dbReference type="SUPFAM" id="SSF48113">
    <property type="entry name" value="Heme-dependent peroxidases"/>
    <property type="match status" value="1"/>
</dbReference>
<dbReference type="EMBL" id="JAYMYS010000005">
    <property type="protein sequence ID" value="KAK7391833.1"/>
    <property type="molecule type" value="Genomic_DNA"/>
</dbReference>
<protein>
    <submittedName>
        <fullName evidence="6">Uncharacterized protein</fullName>
    </submittedName>
</protein>
<dbReference type="GO" id="GO:0004601">
    <property type="term" value="F:peroxidase activity"/>
    <property type="evidence" value="ECO:0007669"/>
    <property type="project" value="InterPro"/>
</dbReference>
<keyword evidence="4" id="KW-0560">Oxidoreductase</keyword>
<dbReference type="Gene3D" id="1.10.640.10">
    <property type="entry name" value="Haem peroxidase domain superfamily, animal type"/>
    <property type="match status" value="1"/>
</dbReference>
<evidence type="ECO:0000256" key="3">
    <source>
        <dbReference type="ARBA" id="ARBA00022964"/>
    </source>
</evidence>
<evidence type="ECO:0000256" key="1">
    <source>
        <dbReference type="ARBA" id="ARBA00022723"/>
    </source>
</evidence>
<reference evidence="6 7" key="1">
    <citation type="submission" date="2024-01" db="EMBL/GenBank/DDBJ databases">
        <title>The genomes of 5 underutilized Papilionoideae crops provide insights into root nodulation and disease resistanc.</title>
        <authorList>
            <person name="Jiang F."/>
        </authorList>
    </citation>
    <scope>NUCLEOTIDE SEQUENCE [LARGE SCALE GENOMIC DNA]</scope>
    <source>
        <strain evidence="6">DUOXIRENSHENG_FW03</strain>
        <tissue evidence="6">Leaves</tissue>
    </source>
</reference>
<dbReference type="PANTHER" id="PTHR11903">
    <property type="entry name" value="PROSTAGLANDIN G/H SYNTHASE"/>
    <property type="match status" value="1"/>
</dbReference>
<dbReference type="GO" id="GO:0006631">
    <property type="term" value="P:fatty acid metabolic process"/>
    <property type="evidence" value="ECO:0007669"/>
    <property type="project" value="UniProtKB-ARBA"/>
</dbReference>
<accession>A0AAN9SD14</accession>
<dbReference type="GO" id="GO:0006952">
    <property type="term" value="P:defense response"/>
    <property type="evidence" value="ECO:0007669"/>
    <property type="project" value="UniProtKB-KW"/>
</dbReference>
<dbReference type="Proteomes" id="UP001386955">
    <property type="component" value="Unassembled WGS sequence"/>
</dbReference>
<evidence type="ECO:0000313" key="7">
    <source>
        <dbReference type="Proteomes" id="UP001386955"/>
    </source>
</evidence>
<dbReference type="GO" id="GO:0016702">
    <property type="term" value="F:oxidoreductase activity, acting on single donors with incorporation of molecular oxygen, incorporation of two atoms of oxygen"/>
    <property type="evidence" value="ECO:0007669"/>
    <property type="project" value="TreeGrafter"/>
</dbReference>
<evidence type="ECO:0000256" key="4">
    <source>
        <dbReference type="ARBA" id="ARBA00023002"/>
    </source>
</evidence>
<keyword evidence="1" id="KW-0479">Metal-binding</keyword>
<comment type="caution">
    <text evidence="6">The sequence shown here is derived from an EMBL/GenBank/DDBJ whole genome shotgun (WGS) entry which is preliminary data.</text>
</comment>
<dbReference type="InterPro" id="IPR010255">
    <property type="entry name" value="Haem_peroxidase_sf"/>
</dbReference>